<reference evidence="1" key="1">
    <citation type="journal article" date="2021" name="New Phytol.">
        <title>Evolutionary innovations through gain and loss of genes in the ectomycorrhizal Boletales.</title>
        <authorList>
            <person name="Wu G."/>
            <person name="Miyauchi S."/>
            <person name="Morin E."/>
            <person name="Kuo A."/>
            <person name="Drula E."/>
            <person name="Varga T."/>
            <person name="Kohler A."/>
            <person name="Feng B."/>
            <person name="Cao Y."/>
            <person name="Lipzen A."/>
            <person name="Daum C."/>
            <person name="Hundley H."/>
            <person name="Pangilinan J."/>
            <person name="Johnson J."/>
            <person name="Barry K."/>
            <person name="LaButti K."/>
            <person name="Ng V."/>
            <person name="Ahrendt S."/>
            <person name="Min B."/>
            <person name="Choi I.G."/>
            <person name="Park H."/>
            <person name="Plett J.M."/>
            <person name="Magnuson J."/>
            <person name="Spatafora J.W."/>
            <person name="Nagy L.G."/>
            <person name="Henrissat B."/>
            <person name="Grigoriev I.V."/>
            <person name="Yang Z.L."/>
            <person name="Xu J."/>
            <person name="Martin F.M."/>
        </authorList>
    </citation>
    <scope>NUCLEOTIDE SEQUENCE</scope>
    <source>
        <strain evidence="1">KUC20120723A-06</strain>
    </source>
</reference>
<protein>
    <submittedName>
        <fullName evidence="1">Uncharacterized protein</fullName>
    </submittedName>
</protein>
<evidence type="ECO:0000313" key="2">
    <source>
        <dbReference type="Proteomes" id="UP000790709"/>
    </source>
</evidence>
<accession>A0ACB8BKU8</accession>
<gene>
    <name evidence="1" type="ORF">BV22DRAFT_1128633</name>
</gene>
<name>A0ACB8BKU8_9AGAM</name>
<keyword evidence="2" id="KW-1185">Reference proteome</keyword>
<organism evidence="1 2">
    <name type="scientific">Leucogyrophana mollusca</name>
    <dbReference type="NCBI Taxonomy" id="85980"/>
    <lineage>
        <taxon>Eukaryota</taxon>
        <taxon>Fungi</taxon>
        <taxon>Dikarya</taxon>
        <taxon>Basidiomycota</taxon>
        <taxon>Agaricomycotina</taxon>
        <taxon>Agaricomycetes</taxon>
        <taxon>Agaricomycetidae</taxon>
        <taxon>Boletales</taxon>
        <taxon>Boletales incertae sedis</taxon>
        <taxon>Leucogyrophana</taxon>
    </lineage>
</organism>
<proteinExistence type="predicted"/>
<sequence length="312" mass="35558">MTSDSLNCYPKALWTSTFYAGVTEDTPSGIASTYIVQDYEEQFPYVATMPIYVPNEDAVALYYKEIAYQCPRPTHRFLIYYDEELHNKPGVDIVVEGVPHEDVLSGVISNIVNGNKVISSKALWLRLKALHPEWSVALKRVKCVRMKLDSAHLLPIVAIVIPPYDLDEFSDPLSLASYMIPVRRSRPQAQLEALQIVSSVLEETRIAHPLIFFSRHEQETDVYYQAYHSTYEPDDREPNSICSSLYKKNRHPSGSIVVVCNGASFAPSDTELDMDVEDLARTIWWYKRSGRNVSTVTAERRFSQFVKGLSMY</sequence>
<evidence type="ECO:0000313" key="1">
    <source>
        <dbReference type="EMBL" id="KAH7925861.1"/>
    </source>
</evidence>
<comment type="caution">
    <text evidence="1">The sequence shown here is derived from an EMBL/GenBank/DDBJ whole genome shotgun (WGS) entry which is preliminary data.</text>
</comment>
<dbReference type="EMBL" id="MU266393">
    <property type="protein sequence ID" value="KAH7925861.1"/>
    <property type="molecule type" value="Genomic_DNA"/>
</dbReference>
<dbReference type="Proteomes" id="UP000790709">
    <property type="component" value="Unassembled WGS sequence"/>
</dbReference>